<dbReference type="InterPro" id="IPR001264">
    <property type="entry name" value="Glyco_trans_51"/>
</dbReference>
<dbReference type="STRING" id="483219.LILAB_12780"/>
<dbReference type="HOGENOM" id="CLU_1223072_0_0_7"/>
<evidence type="ECO:0000313" key="3">
    <source>
        <dbReference type="Proteomes" id="UP000000488"/>
    </source>
</evidence>
<dbReference type="InterPro" id="IPR036950">
    <property type="entry name" value="PBP_transglycosylase"/>
</dbReference>
<gene>
    <name evidence="2" type="ordered locus">LILAB_12780</name>
</gene>
<name>F8C8W3_MYXFH</name>
<proteinExistence type="predicted"/>
<dbReference type="InterPro" id="IPR023346">
    <property type="entry name" value="Lysozyme-like_dom_sf"/>
</dbReference>
<organism evidence="2 3">
    <name type="scientific">Myxococcus fulvus (strain ATCC BAA-855 / HW-1)</name>
    <dbReference type="NCBI Taxonomy" id="483219"/>
    <lineage>
        <taxon>Bacteria</taxon>
        <taxon>Pseudomonadati</taxon>
        <taxon>Myxococcota</taxon>
        <taxon>Myxococcia</taxon>
        <taxon>Myxococcales</taxon>
        <taxon>Cystobacterineae</taxon>
        <taxon>Myxococcaceae</taxon>
        <taxon>Myxococcus</taxon>
    </lineage>
</organism>
<dbReference type="eggNOG" id="COG0744">
    <property type="taxonomic scope" value="Bacteria"/>
</dbReference>
<protein>
    <recommendedName>
        <fullName evidence="1">Glycosyl transferase family 51 domain-containing protein</fullName>
    </recommendedName>
</protein>
<dbReference type="Pfam" id="PF00912">
    <property type="entry name" value="Transgly"/>
    <property type="match status" value="1"/>
</dbReference>
<dbReference type="EMBL" id="CP002830">
    <property type="protein sequence ID" value="AEI64463.1"/>
    <property type="molecule type" value="Genomic_DNA"/>
</dbReference>
<feature type="domain" description="Glycosyl transferase family 51" evidence="1">
    <location>
        <begin position="115"/>
        <end position="212"/>
    </location>
</feature>
<sequence length="245" mass="27435">MRWKRLLKGTVWLLSLGLVVLLAGVECVYRASLAQVPAFPQKVTTPALPESWNRVAWAHREKTATPQVQPAWPTTIVFTMAKLVLRRHQPQSASHDLSPQGFRLATHVARQWSHLLANEHKRLPRLGELALTIWLTRNWSAEELLAFEAHHIWFGRDLFGVSAAAPALLHKDVARLDLADAAFLLVVSAKAWDVECAPDRLRRRRATLLEELRAVGVVTQMELESARSAPWPLAATTSAASCPDY</sequence>
<evidence type="ECO:0000259" key="1">
    <source>
        <dbReference type="Pfam" id="PF00912"/>
    </source>
</evidence>
<dbReference type="Gene3D" id="1.10.3810.10">
    <property type="entry name" value="Biosynthetic peptidoglycan transglycosylase-like"/>
    <property type="match status" value="1"/>
</dbReference>
<evidence type="ECO:0000313" key="2">
    <source>
        <dbReference type="EMBL" id="AEI64463.1"/>
    </source>
</evidence>
<dbReference type="AlphaFoldDB" id="F8C8W3"/>
<dbReference type="KEGG" id="mfu:LILAB_12780"/>
<dbReference type="SUPFAM" id="SSF53955">
    <property type="entry name" value="Lysozyme-like"/>
    <property type="match status" value="1"/>
</dbReference>
<reference evidence="2 3" key="1">
    <citation type="journal article" date="2011" name="J. Bacteriol.">
        <title>Genome sequence of the halotolerant marine bacterium Myxococcus fulvus HW-1.</title>
        <authorList>
            <person name="Li Z.F."/>
            <person name="Li X."/>
            <person name="Liu H."/>
            <person name="Liu X."/>
            <person name="Han K."/>
            <person name="Wu Z.H."/>
            <person name="Hu W."/>
            <person name="Li F.F."/>
            <person name="Li Y.Z."/>
        </authorList>
    </citation>
    <scope>NUCLEOTIDE SEQUENCE [LARGE SCALE GENOMIC DNA]</scope>
    <source>
        <strain evidence="3">ATCC BAA-855 / HW-1</strain>
    </source>
</reference>
<accession>F8C8W3</accession>
<dbReference type="Proteomes" id="UP000000488">
    <property type="component" value="Chromosome"/>
</dbReference>